<feature type="domain" description="ABC transporter" evidence="6">
    <location>
        <begin position="19"/>
        <end position="281"/>
    </location>
</feature>
<name>A0A9E2P072_9SPIR</name>
<evidence type="ECO:0000256" key="4">
    <source>
        <dbReference type="ARBA" id="ARBA00022967"/>
    </source>
</evidence>
<keyword evidence="3 7" id="KW-0067">ATP-binding</keyword>
<dbReference type="InterPro" id="IPR003593">
    <property type="entry name" value="AAA+_ATPase"/>
</dbReference>
<dbReference type="Gene3D" id="3.40.50.300">
    <property type="entry name" value="P-loop containing nucleotide triphosphate hydrolases"/>
    <property type="match status" value="1"/>
</dbReference>
<dbReference type="SUPFAM" id="SSF52540">
    <property type="entry name" value="P-loop containing nucleoside triphosphate hydrolases"/>
    <property type="match status" value="1"/>
</dbReference>
<keyword evidence="1" id="KW-0813">Transport</keyword>
<evidence type="ECO:0000259" key="6">
    <source>
        <dbReference type="PROSITE" id="PS50893"/>
    </source>
</evidence>
<evidence type="ECO:0000313" key="8">
    <source>
        <dbReference type="Proteomes" id="UP000823914"/>
    </source>
</evidence>
<evidence type="ECO:0000256" key="5">
    <source>
        <dbReference type="ARBA" id="ARBA00037066"/>
    </source>
</evidence>
<sequence>MKFIDKNSTHEEFLSQQFVSFENVRFSYPPVEGDVDQEGNQIIPPVLLDHFTAVLPKGFVSLVGPNAVGKSTLLLLASGRLLPQEGCITLLGRDTATLDEITKNNIASFIYQNMEFDTEDILEDILHSVYDSGNFQGKHPALSGSFQGIHSSLQEDTSDLFDQIVRIFDLKPLFAHKLTGLSKGEMQRVILAFSLLYGSESIFMDEPLFALEQPHKHVALAYIKAYSRQLHITIYMAMHELELNRKYPDKVLLIYPNKNMDLGTPEEVLLPESLEKAYGVPAAMLKDAESLSRKALMEQYQAE</sequence>
<dbReference type="PANTHER" id="PTHR42794:SF1">
    <property type="entry name" value="HEMIN IMPORT ATP-BINDING PROTEIN HMUV"/>
    <property type="match status" value="1"/>
</dbReference>
<evidence type="ECO:0000256" key="2">
    <source>
        <dbReference type="ARBA" id="ARBA00022741"/>
    </source>
</evidence>
<dbReference type="GO" id="GO:0005524">
    <property type="term" value="F:ATP binding"/>
    <property type="evidence" value="ECO:0007669"/>
    <property type="project" value="UniProtKB-KW"/>
</dbReference>
<comment type="caution">
    <text evidence="7">The sequence shown here is derived from an EMBL/GenBank/DDBJ whole genome shotgun (WGS) entry which is preliminary data.</text>
</comment>
<dbReference type="Proteomes" id="UP000823914">
    <property type="component" value="Unassembled WGS sequence"/>
</dbReference>
<dbReference type="SMART" id="SM00382">
    <property type="entry name" value="AAA"/>
    <property type="match status" value="1"/>
</dbReference>
<evidence type="ECO:0000256" key="1">
    <source>
        <dbReference type="ARBA" id="ARBA00022448"/>
    </source>
</evidence>
<evidence type="ECO:0000313" key="7">
    <source>
        <dbReference type="EMBL" id="MBU3849528.1"/>
    </source>
</evidence>
<dbReference type="InterPro" id="IPR003439">
    <property type="entry name" value="ABC_transporter-like_ATP-bd"/>
</dbReference>
<reference evidence="7" key="1">
    <citation type="journal article" date="2021" name="PeerJ">
        <title>Extensive microbial diversity within the chicken gut microbiome revealed by metagenomics and culture.</title>
        <authorList>
            <person name="Gilroy R."/>
            <person name="Ravi A."/>
            <person name="Getino M."/>
            <person name="Pursley I."/>
            <person name="Horton D.L."/>
            <person name="Alikhan N.F."/>
            <person name="Baker D."/>
            <person name="Gharbi K."/>
            <person name="Hall N."/>
            <person name="Watson M."/>
            <person name="Adriaenssens E.M."/>
            <person name="Foster-Nyarko E."/>
            <person name="Jarju S."/>
            <person name="Secka A."/>
            <person name="Antonio M."/>
            <person name="Oren A."/>
            <person name="Chaudhuri R.R."/>
            <person name="La Ragione R."/>
            <person name="Hildebrand F."/>
            <person name="Pallen M.J."/>
        </authorList>
    </citation>
    <scope>NUCLEOTIDE SEQUENCE</scope>
    <source>
        <strain evidence="7">Gambia15-2214</strain>
    </source>
</reference>
<dbReference type="AlphaFoldDB" id="A0A9E2P072"/>
<dbReference type="InterPro" id="IPR027417">
    <property type="entry name" value="P-loop_NTPase"/>
</dbReference>
<dbReference type="PANTHER" id="PTHR42794">
    <property type="entry name" value="HEMIN IMPORT ATP-BINDING PROTEIN HMUV"/>
    <property type="match status" value="1"/>
</dbReference>
<organism evidence="7 8">
    <name type="scientific">Candidatus Treponema excrementipullorum</name>
    <dbReference type="NCBI Taxonomy" id="2838768"/>
    <lineage>
        <taxon>Bacteria</taxon>
        <taxon>Pseudomonadati</taxon>
        <taxon>Spirochaetota</taxon>
        <taxon>Spirochaetia</taxon>
        <taxon>Spirochaetales</taxon>
        <taxon>Treponemataceae</taxon>
        <taxon>Treponema</taxon>
    </lineage>
</organism>
<proteinExistence type="predicted"/>
<evidence type="ECO:0000256" key="3">
    <source>
        <dbReference type="ARBA" id="ARBA00022840"/>
    </source>
</evidence>
<dbReference type="EMBL" id="JAHLFV010000068">
    <property type="protein sequence ID" value="MBU3849528.1"/>
    <property type="molecule type" value="Genomic_DNA"/>
</dbReference>
<dbReference type="PROSITE" id="PS50893">
    <property type="entry name" value="ABC_TRANSPORTER_2"/>
    <property type="match status" value="1"/>
</dbReference>
<reference evidence="7" key="2">
    <citation type="submission" date="2021-04" db="EMBL/GenBank/DDBJ databases">
        <authorList>
            <person name="Gilroy R."/>
        </authorList>
    </citation>
    <scope>NUCLEOTIDE SEQUENCE</scope>
    <source>
        <strain evidence="7">Gambia15-2214</strain>
    </source>
</reference>
<keyword evidence="2" id="KW-0547">Nucleotide-binding</keyword>
<gene>
    <name evidence="7" type="ORF">IAA16_03060</name>
</gene>
<dbReference type="Pfam" id="PF00005">
    <property type="entry name" value="ABC_tran"/>
    <property type="match status" value="1"/>
</dbReference>
<comment type="function">
    <text evidence="5">Part of the ABC transporter complex HmuTUV involved in hemin import. Responsible for energy coupling to the transport system.</text>
</comment>
<keyword evidence="4" id="KW-1278">Translocase</keyword>
<dbReference type="GO" id="GO:0016887">
    <property type="term" value="F:ATP hydrolysis activity"/>
    <property type="evidence" value="ECO:0007669"/>
    <property type="project" value="InterPro"/>
</dbReference>
<protein>
    <submittedName>
        <fullName evidence="7">ABC transporter ATP-binding protein</fullName>
    </submittedName>
</protein>
<accession>A0A9E2P072</accession>